<organism evidence="3 4">
    <name type="scientific">Penicillium oxalicum (strain 114-2 / CGMCC 5302)</name>
    <name type="common">Penicillium decumbens</name>
    <dbReference type="NCBI Taxonomy" id="933388"/>
    <lineage>
        <taxon>Eukaryota</taxon>
        <taxon>Fungi</taxon>
        <taxon>Dikarya</taxon>
        <taxon>Ascomycota</taxon>
        <taxon>Pezizomycotina</taxon>
        <taxon>Eurotiomycetes</taxon>
        <taxon>Eurotiomycetidae</taxon>
        <taxon>Eurotiales</taxon>
        <taxon>Aspergillaceae</taxon>
        <taxon>Penicillium</taxon>
    </lineage>
</organism>
<evidence type="ECO:0008006" key="5">
    <source>
        <dbReference type="Google" id="ProtNLM"/>
    </source>
</evidence>
<dbReference type="PhylomeDB" id="S7ZSE0"/>
<dbReference type="AlphaFoldDB" id="S7ZSE0"/>
<sequence>MPSETEALLGNGHLCPPPSRSQSRPRGFVRHLRDEIDPGRGDLLLLFCYIITGLLDSSAVFIWGSFVSMQTGNTVYFGLGLVGSDDGRWIKSGISIAGFCLGSLFFGVFHRHFSARKRWVLCASFLIQLACVVVAALIVTIFRPSGEDQVHWLVSVPLALVAFQSSGQTVASRVLEQKALTSVVLTSIYCDLFSHPDFLSFKVFRTPEELRRLGAVLCLLLGVVLGGLWAHSSIGMMGALWTAALFKAAIVLAWLLWQREDP</sequence>
<dbReference type="HOGENOM" id="CLU_061825_0_0_1"/>
<keyword evidence="4" id="KW-1185">Reference proteome</keyword>
<dbReference type="STRING" id="933388.S7ZSE0"/>
<dbReference type="InterPro" id="IPR036259">
    <property type="entry name" value="MFS_trans_sf"/>
</dbReference>
<gene>
    <name evidence="3" type="ORF">PDE_06591</name>
</gene>
<feature type="transmembrane region" description="Helical" evidence="2">
    <location>
        <begin position="43"/>
        <end position="69"/>
    </location>
</feature>
<feature type="region of interest" description="Disordered" evidence="1">
    <location>
        <begin position="1"/>
        <end position="25"/>
    </location>
</feature>
<dbReference type="PANTHER" id="PTHR37488">
    <property type="entry name" value="DUF1275 DOMAIN-CONTAINING PROTEIN"/>
    <property type="match status" value="1"/>
</dbReference>
<feature type="transmembrane region" description="Helical" evidence="2">
    <location>
        <begin position="213"/>
        <end position="232"/>
    </location>
</feature>
<evidence type="ECO:0000313" key="4">
    <source>
        <dbReference type="Proteomes" id="UP000019376"/>
    </source>
</evidence>
<dbReference type="OrthoDB" id="5288586at2759"/>
<evidence type="ECO:0000256" key="1">
    <source>
        <dbReference type="SAM" id="MobiDB-lite"/>
    </source>
</evidence>
<feature type="transmembrane region" description="Helical" evidence="2">
    <location>
        <begin position="121"/>
        <end position="144"/>
    </location>
</feature>
<evidence type="ECO:0000256" key="2">
    <source>
        <dbReference type="SAM" id="Phobius"/>
    </source>
</evidence>
<accession>S7ZSE0</accession>
<dbReference type="Pfam" id="PF06912">
    <property type="entry name" value="DUF1275"/>
    <property type="match status" value="1"/>
</dbReference>
<feature type="transmembrane region" description="Helical" evidence="2">
    <location>
        <begin position="89"/>
        <end position="109"/>
    </location>
</feature>
<feature type="transmembrane region" description="Helical" evidence="2">
    <location>
        <begin position="238"/>
        <end position="257"/>
    </location>
</feature>
<evidence type="ECO:0000313" key="3">
    <source>
        <dbReference type="EMBL" id="EPS31636.1"/>
    </source>
</evidence>
<dbReference type="SUPFAM" id="SSF103473">
    <property type="entry name" value="MFS general substrate transporter"/>
    <property type="match status" value="1"/>
</dbReference>
<feature type="transmembrane region" description="Helical" evidence="2">
    <location>
        <begin position="150"/>
        <end position="171"/>
    </location>
</feature>
<name>S7ZSE0_PENO1</name>
<dbReference type="Proteomes" id="UP000019376">
    <property type="component" value="Unassembled WGS sequence"/>
</dbReference>
<keyword evidence="2" id="KW-1133">Transmembrane helix</keyword>
<keyword evidence="2" id="KW-0472">Membrane</keyword>
<proteinExistence type="predicted"/>
<dbReference type="InterPro" id="IPR010699">
    <property type="entry name" value="DUF1275"/>
</dbReference>
<dbReference type="PANTHER" id="PTHR37488:SF1">
    <property type="entry name" value="DUF1275 DOMAIN PROTEIN"/>
    <property type="match status" value="1"/>
</dbReference>
<reference evidence="3 4" key="1">
    <citation type="journal article" date="2013" name="PLoS ONE">
        <title>Genomic and secretomic analyses reveal unique features of the lignocellulolytic enzyme system of Penicillium decumbens.</title>
        <authorList>
            <person name="Liu G."/>
            <person name="Zhang L."/>
            <person name="Wei X."/>
            <person name="Zou G."/>
            <person name="Qin Y."/>
            <person name="Ma L."/>
            <person name="Li J."/>
            <person name="Zheng H."/>
            <person name="Wang S."/>
            <person name="Wang C."/>
            <person name="Xun L."/>
            <person name="Zhao G.-P."/>
            <person name="Zhou Z."/>
            <person name="Qu Y."/>
        </authorList>
    </citation>
    <scope>NUCLEOTIDE SEQUENCE [LARGE SCALE GENOMIC DNA]</scope>
    <source>
        <strain evidence="4">114-2 / CGMCC 5302</strain>
    </source>
</reference>
<dbReference type="eggNOG" id="ENOG502RR78">
    <property type="taxonomic scope" value="Eukaryota"/>
</dbReference>
<keyword evidence="2" id="KW-0812">Transmembrane</keyword>
<protein>
    <recommendedName>
        <fullName evidence="5">DUF1275 domain protein</fullName>
    </recommendedName>
</protein>
<dbReference type="EMBL" id="KB644413">
    <property type="protein sequence ID" value="EPS31636.1"/>
    <property type="molecule type" value="Genomic_DNA"/>
</dbReference>